<dbReference type="AlphaFoldDB" id="A0A0L6VSW8"/>
<keyword evidence="2" id="KW-1133">Transmembrane helix</keyword>
<name>A0A0L6VSW8_9BASI</name>
<dbReference type="Proteomes" id="UP000037035">
    <property type="component" value="Unassembled WGS sequence"/>
</dbReference>
<proteinExistence type="predicted"/>
<evidence type="ECO:0000313" key="4">
    <source>
        <dbReference type="Proteomes" id="UP000037035"/>
    </source>
</evidence>
<protein>
    <submittedName>
        <fullName evidence="3">Uncharacterized protein</fullName>
    </submittedName>
</protein>
<keyword evidence="2" id="KW-0812">Transmembrane</keyword>
<gene>
    <name evidence="3" type="ORF">VP01_110g1</name>
</gene>
<evidence type="ECO:0000313" key="3">
    <source>
        <dbReference type="EMBL" id="KNZ63712.1"/>
    </source>
</evidence>
<dbReference type="VEuPathDB" id="FungiDB:VP01_110g1"/>
<feature type="region of interest" description="Disordered" evidence="1">
    <location>
        <begin position="349"/>
        <end position="372"/>
    </location>
</feature>
<sequence>MYKGAEAEDNPPIITLCCYGGKKWYSCKRRWYEFHPYLGCFITCLPGGFLGFCCTSLFSLFIHSSCFSTPQLILISPCLSSCSLLSLPPLCFSFSYDFSSLSFSPQTGFCVLCLFGVFQFSSPGGHALITASAEVQKSASPDQYKNIVICELPIIVSIDTTDVDEGQKNLGCMAYPPIQLLYLKGLEFAHSITEDSNEKSRTRIVQNDLRKDEGVTCKEREVGKLNIRGTKTNASTQHPSITNHLSVIAPEELFLPIPPPSAQRKWLVITINTSEPWRWMISQAITLSLESASLIVTRCCPSPWRSSRDGAVRFKCLLIKKSKKFNDSQILYMIPPCWTLTYKTYRLPREKNKGKPGQRRRKNNNKNNKPDPCLFHSSIPPPPLPSQLSLEHLYPTNYSSSDPSSSIKESLYFSIYIYIYI</sequence>
<feature type="compositionally biased region" description="Basic residues" evidence="1">
    <location>
        <begin position="354"/>
        <end position="364"/>
    </location>
</feature>
<organism evidence="3 4">
    <name type="scientific">Puccinia sorghi</name>
    <dbReference type="NCBI Taxonomy" id="27349"/>
    <lineage>
        <taxon>Eukaryota</taxon>
        <taxon>Fungi</taxon>
        <taxon>Dikarya</taxon>
        <taxon>Basidiomycota</taxon>
        <taxon>Pucciniomycotina</taxon>
        <taxon>Pucciniomycetes</taxon>
        <taxon>Pucciniales</taxon>
        <taxon>Pucciniaceae</taxon>
        <taxon>Puccinia</taxon>
    </lineage>
</organism>
<feature type="transmembrane region" description="Helical" evidence="2">
    <location>
        <begin position="38"/>
        <end position="62"/>
    </location>
</feature>
<evidence type="ECO:0000256" key="1">
    <source>
        <dbReference type="SAM" id="MobiDB-lite"/>
    </source>
</evidence>
<evidence type="ECO:0000256" key="2">
    <source>
        <dbReference type="SAM" id="Phobius"/>
    </source>
</evidence>
<accession>A0A0L6VSW8</accession>
<comment type="caution">
    <text evidence="3">The sequence shown here is derived from an EMBL/GenBank/DDBJ whole genome shotgun (WGS) entry which is preliminary data.</text>
</comment>
<keyword evidence="2" id="KW-0472">Membrane</keyword>
<dbReference type="EMBL" id="LAVV01001222">
    <property type="protein sequence ID" value="KNZ63712.1"/>
    <property type="molecule type" value="Genomic_DNA"/>
</dbReference>
<reference evidence="3 4" key="1">
    <citation type="submission" date="2015-08" db="EMBL/GenBank/DDBJ databases">
        <title>Next Generation Sequencing and Analysis of the Genome of Puccinia sorghi L Schw, the Causal Agent of Maize Common Rust.</title>
        <authorList>
            <person name="Rochi L."/>
            <person name="Burguener G."/>
            <person name="Darino M."/>
            <person name="Turjanski A."/>
            <person name="Kreff E."/>
            <person name="Dieguez M.J."/>
            <person name="Sacco F."/>
        </authorList>
    </citation>
    <scope>NUCLEOTIDE SEQUENCE [LARGE SCALE GENOMIC DNA]</scope>
    <source>
        <strain evidence="3 4">RO10H11247</strain>
    </source>
</reference>
<keyword evidence="4" id="KW-1185">Reference proteome</keyword>